<feature type="domain" description="HNH" evidence="1">
    <location>
        <begin position="20"/>
        <end position="45"/>
    </location>
</feature>
<protein>
    <submittedName>
        <fullName evidence="2">HNH endonuclease</fullName>
    </submittedName>
</protein>
<dbReference type="GO" id="GO:0008270">
    <property type="term" value="F:zinc ion binding"/>
    <property type="evidence" value="ECO:0007669"/>
    <property type="project" value="InterPro"/>
</dbReference>
<evidence type="ECO:0000259" key="1">
    <source>
        <dbReference type="Pfam" id="PF01844"/>
    </source>
</evidence>
<name>A0A5B8VMU0_9BACT</name>
<dbReference type="RefSeq" id="WP_146783495.1">
    <property type="nucleotide sequence ID" value="NZ_CP042434.1"/>
</dbReference>
<keyword evidence="2" id="KW-0378">Hydrolase</keyword>
<dbReference type="InterPro" id="IPR002711">
    <property type="entry name" value="HNH"/>
</dbReference>
<dbReference type="OrthoDB" id="9802901at2"/>
<dbReference type="EMBL" id="CP042434">
    <property type="protein sequence ID" value="QEC72659.1"/>
    <property type="molecule type" value="Genomic_DNA"/>
</dbReference>
<keyword evidence="2" id="KW-0540">Nuclease</keyword>
<keyword evidence="3" id="KW-1185">Reference proteome</keyword>
<dbReference type="KEGG" id="agi:FSB73_14185"/>
<evidence type="ECO:0000313" key="2">
    <source>
        <dbReference type="EMBL" id="QEC72659.1"/>
    </source>
</evidence>
<dbReference type="GO" id="GO:0004519">
    <property type="term" value="F:endonuclease activity"/>
    <property type="evidence" value="ECO:0007669"/>
    <property type="project" value="UniProtKB-KW"/>
</dbReference>
<organism evidence="2 3">
    <name type="scientific">Arachidicoccus ginsenosidivorans</name>
    <dbReference type="NCBI Taxonomy" id="496057"/>
    <lineage>
        <taxon>Bacteria</taxon>
        <taxon>Pseudomonadati</taxon>
        <taxon>Bacteroidota</taxon>
        <taxon>Chitinophagia</taxon>
        <taxon>Chitinophagales</taxon>
        <taxon>Chitinophagaceae</taxon>
        <taxon>Arachidicoccus</taxon>
    </lineage>
</organism>
<dbReference type="Gene3D" id="1.10.30.50">
    <property type="match status" value="1"/>
</dbReference>
<proteinExistence type="predicted"/>
<dbReference type="GO" id="GO:0003676">
    <property type="term" value="F:nucleic acid binding"/>
    <property type="evidence" value="ECO:0007669"/>
    <property type="project" value="InterPro"/>
</dbReference>
<keyword evidence="2" id="KW-0255">Endonuclease</keyword>
<dbReference type="Pfam" id="PF01844">
    <property type="entry name" value="HNH"/>
    <property type="match status" value="1"/>
</dbReference>
<dbReference type="AlphaFoldDB" id="A0A5B8VMU0"/>
<evidence type="ECO:0000313" key="3">
    <source>
        <dbReference type="Proteomes" id="UP000321291"/>
    </source>
</evidence>
<sequence length="50" mass="5661">MNIEHKCIYGELKFSGLHGAHFTIEHLIPVSKGGVDDLSNVNVLFSPWFY</sequence>
<accession>A0A5B8VMU0</accession>
<gene>
    <name evidence="2" type="ORF">FSB73_14185</name>
</gene>
<dbReference type="Proteomes" id="UP000321291">
    <property type="component" value="Chromosome"/>
</dbReference>
<reference evidence="2 3" key="1">
    <citation type="journal article" date="2017" name="Int. J. Syst. Evol. Microbiol.">
        <title>Arachidicoccus ginsenosidivorans sp. nov., with ginsenoside-converting activity isolated from ginseng cultivating soil.</title>
        <authorList>
            <person name="Siddiqi M.Z."/>
            <person name="Aslam Z."/>
            <person name="Im W.T."/>
        </authorList>
    </citation>
    <scope>NUCLEOTIDE SEQUENCE [LARGE SCALE GENOMIC DNA]</scope>
    <source>
        <strain evidence="2 3">Gsoil 809</strain>
    </source>
</reference>